<dbReference type="Proteomes" id="UP001295463">
    <property type="component" value="Chromosome"/>
</dbReference>
<proteinExistence type="predicted"/>
<gene>
    <name evidence="1" type="ORF">GEAMG1_2244</name>
</gene>
<organism evidence="1 2">
    <name type="scientific">Trichlorobacter ammonificans</name>
    <dbReference type="NCBI Taxonomy" id="2916410"/>
    <lineage>
        <taxon>Bacteria</taxon>
        <taxon>Pseudomonadati</taxon>
        <taxon>Thermodesulfobacteriota</taxon>
        <taxon>Desulfuromonadia</taxon>
        <taxon>Geobacterales</taxon>
        <taxon>Geobacteraceae</taxon>
        <taxon>Trichlorobacter</taxon>
    </lineage>
</organism>
<protein>
    <recommendedName>
        <fullName evidence="3">STAS domain-containing protein</fullName>
    </recommendedName>
</protein>
<keyword evidence="2" id="KW-1185">Reference proteome</keyword>
<accession>A0ABN8HM18</accession>
<name>A0ABN8HM18_9BACT</name>
<dbReference type="RefSeq" id="WP_305732856.1">
    <property type="nucleotide sequence ID" value="NZ_OW150024.1"/>
</dbReference>
<reference evidence="1 2" key="1">
    <citation type="submission" date="2022-03" db="EMBL/GenBank/DDBJ databases">
        <authorList>
            <person name="Koch H."/>
        </authorList>
    </citation>
    <scope>NUCLEOTIDE SEQUENCE [LARGE SCALE GENOMIC DNA]</scope>
    <source>
        <strain evidence="1 2">G1</strain>
    </source>
</reference>
<dbReference type="EMBL" id="OW150024">
    <property type="protein sequence ID" value="CAH2032080.1"/>
    <property type="molecule type" value="Genomic_DNA"/>
</dbReference>
<sequence>MMTIEQKSSTELVIGGIIKTIDDSMALREAVQGLVDGGATSVLLRIPDSFAMPSAVIGYMMKLVNRDKVHLTIIAGDQRLRELLDELQLTEQFGVRKG</sequence>
<evidence type="ECO:0008006" key="3">
    <source>
        <dbReference type="Google" id="ProtNLM"/>
    </source>
</evidence>
<evidence type="ECO:0000313" key="1">
    <source>
        <dbReference type="EMBL" id="CAH2032080.1"/>
    </source>
</evidence>
<evidence type="ECO:0000313" key="2">
    <source>
        <dbReference type="Proteomes" id="UP001295463"/>
    </source>
</evidence>